<dbReference type="InterPro" id="IPR046342">
    <property type="entry name" value="CBS_dom_sf"/>
</dbReference>
<sequence length="321" mass="34502">MKNNTAILDIARRTIENEANAIQNLSSLLDANFANTINHILNSTGRIIISGIGKSALIASKIVATLNSTGTPAIFMHAADAIHGDLGTVQENDTVICISKSGNTPEIKMLVPLIKKTGNTLIAMTGNLDSVLAKQSNYILNTFVEKEACPNNLAPTTSTTAQLVMGDALAVCLLELRGFSSKDFAKFHPGGSLGKRLYLRVSDIVENNMKPQVTVNSDVKQVIVEISAKMLGVTAVLENNKIVGIVTDGDIRRMLNKYDDIKGLTARDIMSANPKTIENDALAVKALELMQAKNISQLISIENGTYKGIVHIHNLINEGIL</sequence>
<dbReference type="eggNOG" id="COG0517">
    <property type="taxonomic scope" value="Bacteria"/>
</dbReference>
<dbReference type="Gene3D" id="3.10.580.10">
    <property type="entry name" value="CBS-domain"/>
    <property type="match status" value="1"/>
</dbReference>
<dbReference type="GO" id="GO:1901135">
    <property type="term" value="P:carbohydrate derivative metabolic process"/>
    <property type="evidence" value="ECO:0007669"/>
    <property type="project" value="InterPro"/>
</dbReference>
<evidence type="ECO:0000256" key="4">
    <source>
        <dbReference type="PIRNR" id="PIRNR004692"/>
    </source>
</evidence>
<dbReference type="CDD" id="cd05014">
    <property type="entry name" value="SIS_Kpsf"/>
    <property type="match status" value="1"/>
</dbReference>
<dbReference type="FunFam" id="3.40.50.10490:FF:000011">
    <property type="entry name" value="Arabinose 5-phosphate isomerase"/>
    <property type="match status" value="1"/>
</dbReference>
<dbReference type="InterPro" id="IPR000644">
    <property type="entry name" value="CBS_dom"/>
</dbReference>
<keyword evidence="2" id="KW-0677">Repeat</keyword>
<dbReference type="KEGG" id="cao:Celal_2672"/>
<proteinExistence type="inferred from homology"/>
<keyword evidence="5" id="KW-0479">Metal-binding</keyword>
<dbReference type="SUPFAM" id="SSF53697">
    <property type="entry name" value="SIS domain"/>
    <property type="match status" value="1"/>
</dbReference>
<dbReference type="HOGENOM" id="CLU_040681_13_1_10"/>
<dbReference type="CDD" id="cd04604">
    <property type="entry name" value="CBS_pair_SIS_assoc"/>
    <property type="match status" value="1"/>
</dbReference>
<dbReference type="Pfam" id="PF01380">
    <property type="entry name" value="SIS"/>
    <property type="match status" value="1"/>
</dbReference>
<evidence type="ECO:0000259" key="7">
    <source>
        <dbReference type="PROSITE" id="PS51464"/>
    </source>
</evidence>
<keyword evidence="9" id="KW-1185">Reference proteome</keyword>
<evidence type="ECO:0000313" key="9">
    <source>
        <dbReference type="Proteomes" id="UP000008634"/>
    </source>
</evidence>
<dbReference type="PANTHER" id="PTHR42745">
    <property type="match status" value="1"/>
</dbReference>
<dbReference type="PROSITE" id="PS51464">
    <property type="entry name" value="SIS"/>
    <property type="match status" value="1"/>
</dbReference>
<dbReference type="GO" id="GO:0097367">
    <property type="term" value="F:carbohydrate derivative binding"/>
    <property type="evidence" value="ECO:0007669"/>
    <property type="project" value="InterPro"/>
</dbReference>
<dbReference type="PIRSF" id="PIRSF004692">
    <property type="entry name" value="KdsD_KpsF"/>
    <property type="match status" value="1"/>
</dbReference>
<dbReference type="AlphaFoldDB" id="E6XB93"/>
<dbReference type="InterPro" id="IPR001347">
    <property type="entry name" value="SIS_dom"/>
</dbReference>
<feature type="site" description="Catalytically relevant" evidence="6">
    <location>
        <position position="106"/>
    </location>
</feature>
<dbReference type="InterPro" id="IPR050986">
    <property type="entry name" value="GutQ/KpsF_isomerases"/>
</dbReference>
<dbReference type="GO" id="GO:0046872">
    <property type="term" value="F:metal ion binding"/>
    <property type="evidence" value="ECO:0007669"/>
    <property type="project" value="UniProtKB-KW"/>
</dbReference>
<dbReference type="NCBIfam" id="TIGR00393">
    <property type="entry name" value="kpsF"/>
    <property type="match status" value="1"/>
</dbReference>
<feature type="binding site" evidence="5">
    <location>
        <position position="77"/>
    </location>
    <ligand>
        <name>Zn(2+)</name>
        <dbReference type="ChEBI" id="CHEBI:29105"/>
    </ligand>
</feature>
<gene>
    <name evidence="8" type="ordered locus">Celal_2672</name>
</gene>
<dbReference type="Gene3D" id="3.40.50.10490">
    <property type="entry name" value="Glucose-6-phosphate isomerase like protein, domain 1"/>
    <property type="match status" value="1"/>
</dbReference>
<evidence type="ECO:0000256" key="2">
    <source>
        <dbReference type="ARBA" id="ARBA00022737"/>
    </source>
</evidence>
<comment type="similarity">
    <text evidence="1 4">Belongs to the SIS family. GutQ/KpsF subfamily.</text>
</comment>
<reference evidence="8 9" key="1">
    <citation type="journal article" date="2010" name="Stand. Genomic Sci.">
        <title>Complete genome sequence of Cellulophaga algicola type strain (IC166).</title>
        <authorList>
            <person name="Abt B."/>
            <person name="Lu M."/>
            <person name="Misra M."/>
            <person name="Han C."/>
            <person name="Nolan M."/>
            <person name="Lucas S."/>
            <person name="Hammon N."/>
            <person name="Deshpande S."/>
            <person name="Cheng J.F."/>
            <person name="Tapia R."/>
            <person name="Goodwin L."/>
            <person name="Pitluck S."/>
            <person name="Liolios K."/>
            <person name="Pagani I."/>
            <person name="Ivanova N."/>
            <person name="Mavromatis K."/>
            <person name="Ovchinikova G."/>
            <person name="Pati A."/>
            <person name="Chen A."/>
            <person name="Palaniappan K."/>
            <person name="Land M."/>
            <person name="Hauser L."/>
            <person name="Chang Y.J."/>
            <person name="Jeffries C.D."/>
            <person name="Detter J.C."/>
            <person name="Brambilla E."/>
            <person name="Rohde M."/>
            <person name="Tindall B.J."/>
            <person name="Goker M."/>
            <person name="Woyke T."/>
            <person name="Bristow J."/>
            <person name="Eisen J.A."/>
            <person name="Markowitz V."/>
            <person name="Hugenholtz P."/>
            <person name="Kyrpides N.C."/>
            <person name="Klenk H.P."/>
            <person name="Lapidus A."/>
        </authorList>
    </citation>
    <scope>NUCLEOTIDE SEQUENCE [LARGE SCALE GENOMIC DNA]</scope>
    <source>
        <strain evidence="9">DSM 14237 / IC166 / ACAM 630</strain>
    </source>
</reference>
<dbReference type="EC" id="5.3.1.13" evidence="8"/>
<accession>E6XB93</accession>
<feature type="domain" description="SIS" evidence="7">
    <location>
        <begin position="36"/>
        <end position="179"/>
    </location>
</feature>
<keyword evidence="5" id="KW-0862">Zinc</keyword>
<dbReference type="GO" id="GO:0005975">
    <property type="term" value="P:carbohydrate metabolic process"/>
    <property type="evidence" value="ECO:0007669"/>
    <property type="project" value="InterPro"/>
</dbReference>
<dbReference type="Proteomes" id="UP000008634">
    <property type="component" value="Chromosome"/>
</dbReference>
<evidence type="ECO:0000256" key="5">
    <source>
        <dbReference type="PIRSR" id="PIRSR004692-2"/>
    </source>
</evidence>
<keyword evidence="8" id="KW-0413">Isomerase</keyword>
<dbReference type="InterPro" id="IPR004800">
    <property type="entry name" value="KdsD/KpsF-type"/>
</dbReference>
<keyword evidence="3" id="KW-0129">CBS domain</keyword>
<dbReference type="RefSeq" id="WP_013551428.1">
    <property type="nucleotide sequence ID" value="NC_014934.1"/>
</dbReference>
<feature type="site" description="Catalytically relevant" evidence="6">
    <location>
        <position position="188"/>
    </location>
</feature>
<feature type="site" description="Catalytically relevant" evidence="6">
    <location>
        <position position="147"/>
    </location>
</feature>
<dbReference type="PANTHER" id="PTHR42745:SF1">
    <property type="entry name" value="ARABINOSE 5-PHOSPHATE ISOMERASE KDSD"/>
    <property type="match status" value="1"/>
</dbReference>
<dbReference type="InterPro" id="IPR046348">
    <property type="entry name" value="SIS_dom_sf"/>
</dbReference>
<dbReference type="GO" id="GO:0019146">
    <property type="term" value="F:arabinose-5-phosphate isomerase activity"/>
    <property type="evidence" value="ECO:0007669"/>
    <property type="project" value="UniProtKB-EC"/>
</dbReference>
<name>E6XB93_CELAD</name>
<dbReference type="OrthoDB" id="9762536at2"/>
<dbReference type="eggNOG" id="COG0794">
    <property type="taxonomic scope" value="Bacteria"/>
</dbReference>
<evidence type="ECO:0000256" key="6">
    <source>
        <dbReference type="PIRSR" id="PIRSR004692-3"/>
    </source>
</evidence>
<dbReference type="Pfam" id="PF00571">
    <property type="entry name" value="CBS"/>
    <property type="match status" value="2"/>
</dbReference>
<protein>
    <submittedName>
        <fullName evidence="8">KpsF/GutQ family protein</fullName>
        <ecNumber evidence="8">5.3.1.13</ecNumber>
    </submittedName>
</protein>
<dbReference type="STRING" id="688270.Celal_2672"/>
<organism evidence="8 9">
    <name type="scientific">Cellulophaga algicola (strain DSM 14237 / IC166 / ACAM 630)</name>
    <dbReference type="NCBI Taxonomy" id="688270"/>
    <lineage>
        <taxon>Bacteria</taxon>
        <taxon>Pseudomonadati</taxon>
        <taxon>Bacteroidota</taxon>
        <taxon>Flavobacteriia</taxon>
        <taxon>Flavobacteriales</taxon>
        <taxon>Flavobacteriaceae</taxon>
        <taxon>Cellulophaga</taxon>
    </lineage>
</organism>
<dbReference type="EMBL" id="CP002453">
    <property type="protein sequence ID" value="ADV49957.1"/>
    <property type="molecule type" value="Genomic_DNA"/>
</dbReference>
<feature type="site" description="Catalytically relevant" evidence="6">
    <location>
        <position position="54"/>
    </location>
</feature>
<evidence type="ECO:0000256" key="1">
    <source>
        <dbReference type="ARBA" id="ARBA00008165"/>
    </source>
</evidence>
<evidence type="ECO:0000256" key="3">
    <source>
        <dbReference type="ARBA" id="ARBA00023122"/>
    </source>
</evidence>
<dbReference type="InterPro" id="IPR035474">
    <property type="entry name" value="SIS_Kpsf"/>
</dbReference>
<evidence type="ECO:0000313" key="8">
    <source>
        <dbReference type="EMBL" id="ADV49957.1"/>
    </source>
</evidence>